<dbReference type="EMBL" id="WHPN01000431">
    <property type="protein sequence ID" value="KAF4405018.1"/>
    <property type="molecule type" value="Genomic_DNA"/>
</dbReference>
<comment type="similarity">
    <text evidence="2 6">Belongs to the FPP/GGPP synthase family.</text>
</comment>
<accession>A0ABQ7F9L7</accession>
<evidence type="ECO:0000256" key="1">
    <source>
        <dbReference type="ARBA" id="ARBA00001946"/>
    </source>
</evidence>
<gene>
    <name evidence="7" type="ORF">GCU69_32545</name>
</gene>
<dbReference type="PROSITE" id="PS00723">
    <property type="entry name" value="POLYPRENYL_SYNTHASE_1"/>
    <property type="match status" value="1"/>
</dbReference>
<evidence type="ECO:0000313" key="7">
    <source>
        <dbReference type="EMBL" id="KAF4405018.1"/>
    </source>
</evidence>
<organism evidence="7 8">
    <name type="scientific">Streptomyces lycii</name>
    <dbReference type="NCBI Taxonomy" id="2654337"/>
    <lineage>
        <taxon>Bacteria</taxon>
        <taxon>Bacillati</taxon>
        <taxon>Actinomycetota</taxon>
        <taxon>Actinomycetes</taxon>
        <taxon>Kitasatosporales</taxon>
        <taxon>Streptomycetaceae</taxon>
        <taxon>Streptomyces</taxon>
    </lineage>
</organism>
<reference evidence="7 8" key="1">
    <citation type="submission" date="2019-10" db="EMBL/GenBank/DDBJ databases">
        <title>Streptomyces tenebrisbrunneis sp.nov., an endogenous actinomycete isolated from of Lycium ruthenicum.</title>
        <authorList>
            <person name="Ma L."/>
        </authorList>
    </citation>
    <scope>NUCLEOTIDE SEQUENCE [LARGE SCALE GENOMIC DNA]</scope>
    <source>
        <strain evidence="7 8">TRM 66187</strain>
    </source>
</reference>
<name>A0ABQ7F9L7_9ACTN</name>
<comment type="caution">
    <text evidence="7">The sequence shown here is derived from an EMBL/GenBank/DDBJ whole genome shotgun (WGS) entry which is preliminary data.</text>
</comment>
<dbReference type="PROSITE" id="PS00444">
    <property type="entry name" value="POLYPRENYL_SYNTHASE_2"/>
    <property type="match status" value="1"/>
</dbReference>
<dbReference type="PANTHER" id="PTHR12001:SF85">
    <property type="entry name" value="SHORT CHAIN ISOPRENYL DIPHOSPHATE SYNTHASE"/>
    <property type="match status" value="1"/>
</dbReference>
<dbReference type="InterPro" id="IPR008949">
    <property type="entry name" value="Isoprenoid_synthase_dom_sf"/>
</dbReference>
<evidence type="ECO:0000256" key="2">
    <source>
        <dbReference type="ARBA" id="ARBA00006706"/>
    </source>
</evidence>
<sequence>MTAAPTCESGLDGVPAAVDAVLEDFLGAKARVTGLPCLPEVARLLKDFLAGGGKRLRPLLCCCGWRAAGGEELAPVLPAAASLELFHTFALIHDDLMDRSDTRRGRPTVHRSLAAGLRGRAHRVDAERFGTNGAVLLGDLAMVWSDELLHTAWPETATPAARPVLERMRSEVMYGQYLDLLAGTRFGGGLDGPLTVIRYKTAKYTVERPLQLGAALAGGGRAVLDACSAYGIPLGEAFQLRDDLLGVFGDPAVTGKPCLDDLREGKYTVLLALAVERADRRQQRVLRDLVGDPGLDERGAGAVRAVLTATGAADRVEGMITARRRQALLALEHSPFPSAVRGTLRRLATTATVRNA</sequence>
<dbReference type="PANTHER" id="PTHR12001">
    <property type="entry name" value="GERANYLGERANYL PYROPHOSPHATE SYNTHASE"/>
    <property type="match status" value="1"/>
</dbReference>
<dbReference type="SFLD" id="SFLDS00005">
    <property type="entry name" value="Isoprenoid_Synthase_Type_I"/>
    <property type="match status" value="1"/>
</dbReference>
<keyword evidence="8" id="KW-1185">Reference proteome</keyword>
<dbReference type="CDD" id="cd00685">
    <property type="entry name" value="Trans_IPPS_HT"/>
    <property type="match status" value="1"/>
</dbReference>
<proteinExistence type="inferred from homology"/>
<dbReference type="RefSeq" id="WP_156207983.1">
    <property type="nucleotide sequence ID" value="NZ_WHPN01000431.1"/>
</dbReference>
<keyword evidence="4" id="KW-0479">Metal-binding</keyword>
<comment type="cofactor">
    <cofactor evidence="1">
        <name>Mg(2+)</name>
        <dbReference type="ChEBI" id="CHEBI:18420"/>
    </cofactor>
</comment>
<dbReference type="InterPro" id="IPR000092">
    <property type="entry name" value="Polyprenyl_synt"/>
</dbReference>
<dbReference type="Pfam" id="PF00348">
    <property type="entry name" value="polyprenyl_synt"/>
    <property type="match status" value="1"/>
</dbReference>
<dbReference type="SUPFAM" id="SSF48576">
    <property type="entry name" value="Terpenoid synthases"/>
    <property type="match status" value="1"/>
</dbReference>
<evidence type="ECO:0000256" key="4">
    <source>
        <dbReference type="ARBA" id="ARBA00022723"/>
    </source>
</evidence>
<evidence type="ECO:0000256" key="5">
    <source>
        <dbReference type="ARBA" id="ARBA00022842"/>
    </source>
</evidence>
<evidence type="ECO:0000256" key="3">
    <source>
        <dbReference type="ARBA" id="ARBA00022679"/>
    </source>
</evidence>
<dbReference type="Proteomes" id="UP000621266">
    <property type="component" value="Unassembled WGS sequence"/>
</dbReference>
<protein>
    <submittedName>
        <fullName evidence="7">Polyprenyl synthetase family protein</fullName>
    </submittedName>
</protein>
<dbReference type="InterPro" id="IPR033749">
    <property type="entry name" value="Polyprenyl_synt_CS"/>
</dbReference>
<evidence type="ECO:0000313" key="8">
    <source>
        <dbReference type="Proteomes" id="UP000621266"/>
    </source>
</evidence>
<evidence type="ECO:0000256" key="6">
    <source>
        <dbReference type="RuleBase" id="RU004466"/>
    </source>
</evidence>
<keyword evidence="3 6" id="KW-0808">Transferase</keyword>
<dbReference type="Gene3D" id="1.10.600.10">
    <property type="entry name" value="Farnesyl Diphosphate Synthase"/>
    <property type="match status" value="1"/>
</dbReference>
<keyword evidence="5" id="KW-0460">Magnesium</keyword>